<evidence type="ECO:0000259" key="1">
    <source>
        <dbReference type="Pfam" id="PF22950"/>
    </source>
</evidence>
<reference evidence="2 3" key="1">
    <citation type="journal article" date="2013" name="Proc. Natl. Acad. Sci. U.S.A.">
        <title>Fine-scale variation in meiotic recombination in Mimulus inferred from population shotgun sequencing.</title>
        <authorList>
            <person name="Hellsten U."/>
            <person name="Wright K.M."/>
            <person name="Jenkins J."/>
            <person name="Shu S."/>
            <person name="Yuan Y."/>
            <person name="Wessler S.R."/>
            <person name="Schmutz J."/>
            <person name="Willis J.H."/>
            <person name="Rokhsar D.S."/>
        </authorList>
    </citation>
    <scope>NUCLEOTIDE SEQUENCE [LARGE SCALE GENOMIC DNA]</scope>
    <source>
        <strain evidence="3">cv. DUN x IM62</strain>
    </source>
</reference>
<dbReference type="eggNOG" id="ENOG502S1HI">
    <property type="taxonomic scope" value="Eukaryota"/>
</dbReference>
<gene>
    <name evidence="2" type="ORF">MIMGU_mgv1a014855mg</name>
</gene>
<dbReference type="OMA" id="EEMRMKW"/>
<dbReference type="EMBL" id="KI632331">
    <property type="protein sequence ID" value="EYU18375.1"/>
    <property type="molecule type" value="Genomic_DNA"/>
</dbReference>
<dbReference type="Proteomes" id="UP000030748">
    <property type="component" value="Unassembled WGS sequence"/>
</dbReference>
<accession>A0A022PVV0</accession>
<protein>
    <recommendedName>
        <fullName evidence="1">DUF7026 domain-containing protein</fullName>
    </recommendedName>
</protein>
<name>A0A022PVV0_ERYGU</name>
<sequence length="176" mass="19814">MIPIKATAATMQTLPPNFQKQHSFPISTTLAAKPICSRRTLKIKIKIKIKCSKEKEENLTDETLAAEIGVEIEKLKSRAVQREEALKKSRELLFAEMCGFAGLKSDELKKKWRRMSDEERCDLAKGFVGGWSAQFHPLSAKSVKEMVELHLLDSDSNSSANNLFPDFAKFLGFPLN</sequence>
<dbReference type="PhylomeDB" id="A0A022PVV0"/>
<keyword evidence="3" id="KW-1185">Reference proteome</keyword>
<dbReference type="AlphaFoldDB" id="A0A022PVV0"/>
<evidence type="ECO:0000313" key="3">
    <source>
        <dbReference type="Proteomes" id="UP000030748"/>
    </source>
</evidence>
<dbReference type="InterPro" id="IPR054290">
    <property type="entry name" value="DUF7026"/>
</dbReference>
<evidence type="ECO:0000313" key="2">
    <source>
        <dbReference type="EMBL" id="EYU18375.1"/>
    </source>
</evidence>
<dbReference type="Pfam" id="PF22950">
    <property type="entry name" value="DUF7026"/>
    <property type="match status" value="1"/>
</dbReference>
<dbReference type="KEGG" id="egt:105949542"/>
<organism evidence="2 3">
    <name type="scientific">Erythranthe guttata</name>
    <name type="common">Yellow monkey flower</name>
    <name type="synonym">Mimulus guttatus</name>
    <dbReference type="NCBI Taxonomy" id="4155"/>
    <lineage>
        <taxon>Eukaryota</taxon>
        <taxon>Viridiplantae</taxon>
        <taxon>Streptophyta</taxon>
        <taxon>Embryophyta</taxon>
        <taxon>Tracheophyta</taxon>
        <taxon>Spermatophyta</taxon>
        <taxon>Magnoliopsida</taxon>
        <taxon>eudicotyledons</taxon>
        <taxon>Gunneridae</taxon>
        <taxon>Pentapetalae</taxon>
        <taxon>asterids</taxon>
        <taxon>lamiids</taxon>
        <taxon>Lamiales</taxon>
        <taxon>Phrymaceae</taxon>
        <taxon>Erythranthe</taxon>
    </lineage>
</organism>
<dbReference type="OrthoDB" id="1920063at2759"/>
<feature type="domain" description="DUF7026" evidence="1">
    <location>
        <begin position="82"/>
        <end position="131"/>
    </location>
</feature>
<proteinExistence type="predicted"/>